<gene>
    <name evidence="1" type="ORF">BD809_10425</name>
</gene>
<sequence>MRFLAISLLALVFVQCKSVVPKNTYKPLAVVQQPTVNPFFTDFEYDYVYKINIEVYGNEMSGLLIIKRIGEDAHRVVCTSQFGTTFFDFELSPKGNKVHTVIEAMDKKFIINTLLRDFTTLIQPKAEIKKAYQGVTYKVLKTAGRSQKNFYFYTGDSEQLSRIIRSGMLGKQITINFDAVDINKATAITINHHDIALAMALELIKN</sequence>
<dbReference type="OrthoDB" id="1043955at2"/>
<evidence type="ECO:0000313" key="2">
    <source>
        <dbReference type="Proteomes" id="UP000324376"/>
    </source>
</evidence>
<proteinExistence type="predicted"/>
<organism evidence="1 2">
    <name type="scientific">Aquimarina intermedia</name>
    <dbReference type="NCBI Taxonomy" id="350814"/>
    <lineage>
        <taxon>Bacteria</taxon>
        <taxon>Pseudomonadati</taxon>
        <taxon>Bacteroidota</taxon>
        <taxon>Flavobacteriia</taxon>
        <taxon>Flavobacteriales</taxon>
        <taxon>Flavobacteriaceae</taxon>
        <taxon>Aquimarina</taxon>
    </lineage>
</organism>
<reference evidence="1 2" key="1">
    <citation type="submission" date="2019-07" db="EMBL/GenBank/DDBJ databases">
        <title>Genomic Encyclopedia of Archaeal and Bacterial Type Strains, Phase II (KMG-II): from individual species to whole genera.</title>
        <authorList>
            <person name="Goeker M."/>
        </authorList>
    </citation>
    <scope>NUCLEOTIDE SEQUENCE [LARGE SCALE GENOMIC DNA]</scope>
    <source>
        <strain evidence="1 2">DSM 17527</strain>
    </source>
</reference>
<accession>A0A5S5C7A6</accession>
<dbReference type="RefSeq" id="WP_148782332.1">
    <property type="nucleotide sequence ID" value="NZ_VNHU01000004.1"/>
</dbReference>
<dbReference type="EMBL" id="VNHU01000004">
    <property type="protein sequence ID" value="TYP74210.1"/>
    <property type="molecule type" value="Genomic_DNA"/>
</dbReference>
<evidence type="ECO:0000313" key="1">
    <source>
        <dbReference type="EMBL" id="TYP74210.1"/>
    </source>
</evidence>
<dbReference type="AlphaFoldDB" id="A0A5S5C7A6"/>
<comment type="caution">
    <text evidence="1">The sequence shown here is derived from an EMBL/GenBank/DDBJ whole genome shotgun (WGS) entry which is preliminary data.</text>
</comment>
<name>A0A5S5C7A6_9FLAO</name>
<keyword evidence="2" id="KW-1185">Reference proteome</keyword>
<dbReference type="Proteomes" id="UP000324376">
    <property type="component" value="Unassembled WGS sequence"/>
</dbReference>
<protein>
    <submittedName>
        <fullName evidence="1">Uncharacterized protein</fullName>
    </submittedName>
</protein>